<dbReference type="InterPro" id="IPR011009">
    <property type="entry name" value="Kinase-like_dom_sf"/>
</dbReference>
<dbReference type="GO" id="GO:0004674">
    <property type="term" value="F:protein serine/threonine kinase activity"/>
    <property type="evidence" value="ECO:0007669"/>
    <property type="project" value="UniProtKB-KW"/>
</dbReference>
<dbReference type="RefSeq" id="XP_002502028.1">
    <property type="nucleotide sequence ID" value="XM_002501982.1"/>
</dbReference>
<keyword evidence="2" id="KW-0723">Serine/threonine-protein kinase</keyword>
<dbReference type="PANTHER" id="PTHR44899:SF3">
    <property type="entry name" value="SERINE_THREONINE-PROTEIN KINASE NEK1"/>
    <property type="match status" value="1"/>
</dbReference>
<keyword evidence="5" id="KW-0418">Kinase</keyword>
<dbReference type="PANTHER" id="PTHR44899">
    <property type="entry name" value="CAMK FAMILY PROTEIN KINASE"/>
    <property type="match status" value="1"/>
</dbReference>
<dbReference type="PROSITE" id="PS50011">
    <property type="entry name" value="PROTEIN_KINASE_DOM"/>
    <property type="match status" value="1"/>
</dbReference>
<keyword evidence="3" id="KW-0808">Transferase</keyword>
<dbReference type="InterPro" id="IPR000719">
    <property type="entry name" value="Prot_kinase_dom"/>
</dbReference>
<dbReference type="OMA" id="NICNAPA"/>
<dbReference type="GeneID" id="8243693"/>
<dbReference type="AlphaFoldDB" id="C1E5N6"/>
<dbReference type="STRING" id="296587.C1E5N6"/>
<dbReference type="Pfam" id="PF00069">
    <property type="entry name" value="Pkinase"/>
    <property type="match status" value="1"/>
</dbReference>
<dbReference type="SMART" id="SM00220">
    <property type="entry name" value="S_TKc"/>
    <property type="match status" value="1"/>
</dbReference>
<dbReference type="CDD" id="cd08215">
    <property type="entry name" value="STKc_Nek"/>
    <property type="match status" value="1"/>
</dbReference>
<dbReference type="OrthoDB" id="248923at2759"/>
<proteinExistence type="predicted"/>
<dbReference type="SUPFAM" id="SSF56112">
    <property type="entry name" value="Protein kinase-like (PK-like)"/>
    <property type="match status" value="1"/>
</dbReference>
<dbReference type="EC" id="2.7.11.1" evidence="1"/>
<reference evidence="11 12" key="1">
    <citation type="journal article" date="2009" name="Science">
        <title>Green evolution and dynamic adaptations revealed by genomes of the marine picoeukaryotes Micromonas.</title>
        <authorList>
            <person name="Worden A.Z."/>
            <person name="Lee J.H."/>
            <person name="Mock T."/>
            <person name="Rouze P."/>
            <person name="Simmons M.P."/>
            <person name="Aerts A.L."/>
            <person name="Allen A.E."/>
            <person name="Cuvelier M.L."/>
            <person name="Derelle E."/>
            <person name="Everett M.V."/>
            <person name="Foulon E."/>
            <person name="Grimwood J."/>
            <person name="Gundlach H."/>
            <person name="Henrissat B."/>
            <person name="Napoli C."/>
            <person name="McDonald S.M."/>
            <person name="Parker M.S."/>
            <person name="Rombauts S."/>
            <person name="Salamov A."/>
            <person name="Von Dassow P."/>
            <person name="Badger J.H."/>
            <person name="Coutinho P.M."/>
            <person name="Demir E."/>
            <person name="Dubchak I."/>
            <person name="Gentemann C."/>
            <person name="Eikrem W."/>
            <person name="Gready J.E."/>
            <person name="John U."/>
            <person name="Lanier W."/>
            <person name="Lindquist E.A."/>
            <person name="Lucas S."/>
            <person name="Mayer K.F."/>
            <person name="Moreau H."/>
            <person name="Not F."/>
            <person name="Otillar R."/>
            <person name="Panaud O."/>
            <person name="Pangilinan J."/>
            <person name="Paulsen I."/>
            <person name="Piegu B."/>
            <person name="Poliakov A."/>
            <person name="Robbens S."/>
            <person name="Schmutz J."/>
            <person name="Toulza E."/>
            <person name="Wyss T."/>
            <person name="Zelensky A."/>
            <person name="Zhou K."/>
            <person name="Armbrust E.V."/>
            <person name="Bhattacharya D."/>
            <person name="Goodenough U.W."/>
            <person name="Van de Peer Y."/>
            <person name="Grigoriev I.V."/>
        </authorList>
    </citation>
    <scope>NUCLEOTIDE SEQUENCE [LARGE SCALE GENOMIC DNA]</scope>
    <source>
        <strain evidence="12">RCC299 / NOUM17</strain>
    </source>
</reference>
<keyword evidence="12" id="KW-1185">Reference proteome</keyword>
<name>C1E5N6_MICCC</name>
<dbReference type="Proteomes" id="UP000002009">
    <property type="component" value="Chromosome 5"/>
</dbReference>
<dbReference type="InterPro" id="IPR008271">
    <property type="entry name" value="Ser/Thr_kinase_AS"/>
</dbReference>
<evidence type="ECO:0000256" key="4">
    <source>
        <dbReference type="ARBA" id="ARBA00022741"/>
    </source>
</evidence>
<dbReference type="Gene3D" id="1.10.510.10">
    <property type="entry name" value="Transferase(Phosphotransferase) domain 1"/>
    <property type="match status" value="1"/>
</dbReference>
<dbReference type="KEGG" id="mis:MICPUN_81677"/>
<evidence type="ECO:0000256" key="2">
    <source>
        <dbReference type="ARBA" id="ARBA00022527"/>
    </source>
</evidence>
<feature type="domain" description="Protein kinase" evidence="10">
    <location>
        <begin position="42"/>
        <end position="314"/>
    </location>
</feature>
<feature type="non-terminal residue" evidence="11">
    <location>
        <position position="322"/>
    </location>
</feature>
<comment type="catalytic activity">
    <reaction evidence="8">
        <text>L-seryl-[protein] + ATP = O-phospho-L-seryl-[protein] + ADP + H(+)</text>
        <dbReference type="Rhea" id="RHEA:17989"/>
        <dbReference type="Rhea" id="RHEA-COMP:9863"/>
        <dbReference type="Rhea" id="RHEA-COMP:11604"/>
        <dbReference type="ChEBI" id="CHEBI:15378"/>
        <dbReference type="ChEBI" id="CHEBI:29999"/>
        <dbReference type="ChEBI" id="CHEBI:30616"/>
        <dbReference type="ChEBI" id="CHEBI:83421"/>
        <dbReference type="ChEBI" id="CHEBI:456216"/>
        <dbReference type="EC" id="2.7.11.1"/>
    </reaction>
</comment>
<feature type="region of interest" description="Disordered" evidence="9">
    <location>
        <begin position="1"/>
        <end position="36"/>
    </location>
</feature>
<gene>
    <name evidence="11" type="ORF">MICPUN_81677</name>
</gene>
<evidence type="ECO:0000256" key="3">
    <source>
        <dbReference type="ARBA" id="ARBA00022679"/>
    </source>
</evidence>
<evidence type="ECO:0000256" key="7">
    <source>
        <dbReference type="ARBA" id="ARBA00047899"/>
    </source>
</evidence>
<evidence type="ECO:0000313" key="11">
    <source>
        <dbReference type="EMBL" id="ACO63286.1"/>
    </source>
</evidence>
<feature type="compositionally biased region" description="Basic residues" evidence="9">
    <location>
        <begin position="16"/>
        <end position="25"/>
    </location>
</feature>
<evidence type="ECO:0000313" key="12">
    <source>
        <dbReference type="Proteomes" id="UP000002009"/>
    </source>
</evidence>
<dbReference type="InParanoid" id="C1E5N6"/>
<organism evidence="11 12">
    <name type="scientific">Micromonas commoda (strain RCC299 / NOUM17 / CCMP2709)</name>
    <name type="common">Picoplanktonic green alga</name>
    <dbReference type="NCBI Taxonomy" id="296587"/>
    <lineage>
        <taxon>Eukaryota</taxon>
        <taxon>Viridiplantae</taxon>
        <taxon>Chlorophyta</taxon>
        <taxon>Mamiellophyceae</taxon>
        <taxon>Mamiellales</taxon>
        <taxon>Mamiellaceae</taxon>
        <taxon>Micromonas</taxon>
    </lineage>
</organism>
<evidence type="ECO:0000256" key="6">
    <source>
        <dbReference type="ARBA" id="ARBA00022840"/>
    </source>
</evidence>
<sequence length="322" mass="35440">MGGSKQHDATAPGATARRRKSKPARSRPASAARVPLTSAKQLIFGRKIGEGTQGEVRLARHATTGKRYVVKILDLDDPDDPDDPSTEARAVETEADCLRMLSHPNVVRCHGTFRLDPTADDPTSRRRSRLCIVMSHCEGGDLATLLARTKGQPLPEDAVMRWLVQLLLALDHVHSKNVLHRDLKPANVFLSKNLRCVKIGDFGIAKALEHTDDLAVTRVGTPLYMSPELVTGQPYTYASDVWALGCVAYELASGGKRAFDADSIPQLMCKVMTCDYPPVPSHFSRQFERCVGAMLDPDPHERPTAAALLRHPFVRTHAEAWL</sequence>
<evidence type="ECO:0000259" key="10">
    <source>
        <dbReference type="PROSITE" id="PS50011"/>
    </source>
</evidence>
<accession>C1E5N6</accession>
<evidence type="ECO:0000256" key="9">
    <source>
        <dbReference type="SAM" id="MobiDB-lite"/>
    </source>
</evidence>
<dbReference type="eggNOG" id="KOG0589">
    <property type="taxonomic scope" value="Eukaryota"/>
</dbReference>
<dbReference type="InterPro" id="IPR051131">
    <property type="entry name" value="NEK_Ser/Thr_kinase_NIMA"/>
</dbReference>
<keyword evidence="6" id="KW-0067">ATP-binding</keyword>
<keyword evidence="4" id="KW-0547">Nucleotide-binding</keyword>
<dbReference type="PROSITE" id="PS00108">
    <property type="entry name" value="PROTEIN_KINASE_ST"/>
    <property type="match status" value="1"/>
</dbReference>
<dbReference type="EMBL" id="CP001326">
    <property type="protein sequence ID" value="ACO63286.1"/>
    <property type="molecule type" value="Genomic_DNA"/>
</dbReference>
<protein>
    <recommendedName>
        <fullName evidence="1">non-specific serine/threonine protein kinase</fullName>
        <ecNumber evidence="1">2.7.11.1</ecNumber>
    </recommendedName>
</protein>
<evidence type="ECO:0000256" key="8">
    <source>
        <dbReference type="ARBA" id="ARBA00048679"/>
    </source>
</evidence>
<evidence type="ECO:0000256" key="5">
    <source>
        <dbReference type="ARBA" id="ARBA00022777"/>
    </source>
</evidence>
<evidence type="ECO:0000256" key="1">
    <source>
        <dbReference type="ARBA" id="ARBA00012513"/>
    </source>
</evidence>
<dbReference type="GO" id="GO:0005524">
    <property type="term" value="F:ATP binding"/>
    <property type="evidence" value="ECO:0007669"/>
    <property type="project" value="UniProtKB-KW"/>
</dbReference>
<dbReference type="PIRSF" id="PIRSF000654">
    <property type="entry name" value="Integrin-linked_kinase"/>
    <property type="match status" value="1"/>
</dbReference>
<comment type="catalytic activity">
    <reaction evidence="7">
        <text>L-threonyl-[protein] + ATP = O-phospho-L-threonyl-[protein] + ADP + H(+)</text>
        <dbReference type="Rhea" id="RHEA:46608"/>
        <dbReference type="Rhea" id="RHEA-COMP:11060"/>
        <dbReference type="Rhea" id="RHEA-COMP:11605"/>
        <dbReference type="ChEBI" id="CHEBI:15378"/>
        <dbReference type="ChEBI" id="CHEBI:30013"/>
        <dbReference type="ChEBI" id="CHEBI:30616"/>
        <dbReference type="ChEBI" id="CHEBI:61977"/>
        <dbReference type="ChEBI" id="CHEBI:456216"/>
        <dbReference type="EC" id="2.7.11.1"/>
    </reaction>
</comment>